<dbReference type="CDD" id="cd06170">
    <property type="entry name" value="LuxR_C_like"/>
    <property type="match status" value="1"/>
</dbReference>
<dbReference type="Pfam" id="PF00196">
    <property type="entry name" value="GerE"/>
    <property type="match status" value="1"/>
</dbReference>
<feature type="domain" description="HTH luxR-type" evidence="7">
    <location>
        <begin position="135"/>
        <end position="200"/>
    </location>
</feature>
<evidence type="ECO:0000256" key="3">
    <source>
        <dbReference type="ARBA" id="ARBA00023015"/>
    </source>
</evidence>
<dbReference type="PROSITE" id="PS50043">
    <property type="entry name" value="HTH_LUXR_2"/>
    <property type="match status" value="1"/>
</dbReference>
<dbReference type="InterPro" id="IPR000792">
    <property type="entry name" value="Tscrpt_reg_LuxR_C"/>
</dbReference>
<dbReference type="SUPFAM" id="SSF52172">
    <property type="entry name" value="CheY-like"/>
    <property type="match status" value="1"/>
</dbReference>
<dbReference type="SMART" id="SM00421">
    <property type="entry name" value="HTH_LUXR"/>
    <property type="match status" value="1"/>
</dbReference>
<dbReference type="KEGG" id="mpar:F7D14_08080"/>
<organism evidence="9 10">
    <name type="scientific">Methylocystis parvus</name>
    <dbReference type="NCBI Taxonomy" id="134"/>
    <lineage>
        <taxon>Bacteria</taxon>
        <taxon>Pseudomonadati</taxon>
        <taxon>Pseudomonadota</taxon>
        <taxon>Alphaproteobacteria</taxon>
        <taxon>Hyphomicrobiales</taxon>
        <taxon>Methylocystaceae</taxon>
        <taxon>Methylocystis</taxon>
    </lineage>
</organism>
<keyword evidence="1 6" id="KW-0597">Phosphoprotein</keyword>
<evidence type="ECO:0000313" key="9">
    <source>
        <dbReference type="EMBL" id="QGM99615.1"/>
    </source>
</evidence>
<feature type="modified residue" description="4-aspartylphosphate" evidence="6">
    <location>
        <position position="58"/>
    </location>
</feature>
<feature type="domain" description="Response regulatory" evidence="8">
    <location>
        <begin position="9"/>
        <end position="123"/>
    </location>
</feature>
<dbReference type="InterPro" id="IPR011006">
    <property type="entry name" value="CheY-like_superfamily"/>
</dbReference>
<dbReference type="PROSITE" id="PS50110">
    <property type="entry name" value="RESPONSE_REGULATORY"/>
    <property type="match status" value="1"/>
</dbReference>
<evidence type="ECO:0000256" key="1">
    <source>
        <dbReference type="ARBA" id="ARBA00022553"/>
    </source>
</evidence>
<dbReference type="PANTHER" id="PTHR44688">
    <property type="entry name" value="DNA-BINDING TRANSCRIPTIONAL ACTIVATOR DEVR_DOSR"/>
    <property type="match status" value="1"/>
</dbReference>
<proteinExistence type="predicted"/>
<dbReference type="Gene3D" id="3.40.50.2300">
    <property type="match status" value="1"/>
</dbReference>
<dbReference type="PRINTS" id="PR00038">
    <property type="entry name" value="HTHLUXR"/>
</dbReference>
<keyword evidence="5" id="KW-0804">Transcription</keyword>
<protein>
    <submittedName>
        <fullName evidence="9">Response regulator</fullName>
    </submittedName>
</protein>
<evidence type="ECO:0000259" key="7">
    <source>
        <dbReference type="PROSITE" id="PS50043"/>
    </source>
</evidence>
<evidence type="ECO:0000313" key="10">
    <source>
        <dbReference type="Proteomes" id="UP000422569"/>
    </source>
</evidence>
<dbReference type="GO" id="GO:0006355">
    <property type="term" value="P:regulation of DNA-templated transcription"/>
    <property type="evidence" value="ECO:0007669"/>
    <property type="project" value="InterPro"/>
</dbReference>
<evidence type="ECO:0000256" key="2">
    <source>
        <dbReference type="ARBA" id="ARBA00023012"/>
    </source>
</evidence>
<dbReference type="EMBL" id="CP044331">
    <property type="protein sequence ID" value="QGM99615.1"/>
    <property type="molecule type" value="Genomic_DNA"/>
</dbReference>
<dbReference type="InterPro" id="IPR001789">
    <property type="entry name" value="Sig_transdc_resp-reg_receiver"/>
</dbReference>
<dbReference type="GO" id="GO:0000160">
    <property type="term" value="P:phosphorelay signal transduction system"/>
    <property type="evidence" value="ECO:0007669"/>
    <property type="project" value="UniProtKB-KW"/>
</dbReference>
<keyword evidence="4" id="KW-0238">DNA-binding</keyword>
<evidence type="ECO:0000259" key="8">
    <source>
        <dbReference type="PROSITE" id="PS50110"/>
    </source>
</evidence>
<dbReference type="FunFam" id="3.40.50.2300:FF:000018">
    <property type="entry name" value="DNA-binding transcriptional regulator NtrC"/>
    <property type="match status" value="1"/>
</dbReference>
<accession>A0A6B8MB27</accession>
<evidence type="ECO:0000256" key="5">
    <source>
        <dbReference type="ARBA" id="ARBA00023163"/>
    </source>
</evidence>
<keyword evidence="3" id="KW-0805">Transcription regulation</keyword>
<name>A0A6B8MB27_9HYPH</name>
<dbReference type="AlphaFoldDB" id="A0A6B8MB27"/>
<dbReference type="GO" id="GO:0003677">
    <property type="term" value="F:DNA binding"/>
    <property type="evidence" value="ECO:0007669"/>
    <property type="project" value="UniProtKB-KW"/>
</dbReference>
<dbReference type="Proteomes" id="UP000422569">
    <property type="component" value="Chromosome"/>
</dbReference>
<dbReference type="SUPFAM" id="SSF46894">
    <property type="entry name" value="C-terminal effector domain of the bipartite response regulators"/>
    <property type="match status" value="1"/>
</dbReference>
<dbReference type="InterPro" id="IPR016032">
    <property type="entry name" value="Sig_transdc_resp-reg_C-effctor"/>
</dbReference>
<dbReference type="PANTHER" id="PTHR44688:SF16">
    <property type="entry name" value="DNA-BINDING TRANSCRIPTIONAL ACTIVATOR DEVR_DOSR"/>
    <property type="match status" value="1"/>
</dbReference>
<keyword evidence="2" id="KW-0902">Two-component regulatory system</keyword>
<reference evidence="9 10" key="1">
    <citation type="submission" date="2019-09" db="EMBL/GenBank/DDBJ databases">
        <title>Isolation and complete genome sequencing of Methylocystis species.</title>
        <authorList>
            <person name="Rumah B.L."/>
            <person name="Stead C.E."/>
            <person name="Stevens B.C."/>
            <person name="Minton N.P."/>
            <person name="Grosse-Honebrink A."/>
            <person name="Zhang Y."/>
        </authorList>
    </citation>
    <scope>NUCLEOTIDE SEQUENCE [LARGE SCALE GENOMIC DNA]</scope>
    <source>
        <strain evidence="9 10">BRCS2</strain>
    </source>
</reference>
<dbReference type="Gene3D" id="1.10.10.10">
    <property type="entry name" value="Winged helix-like DNA-binding domain superfamily/Winged helix DNA-binding domain"/>
    <property type="match status" value="1"/>
</dbReference>
<gene>
    <name evidence="9" type="ORF">F7D14_08080</name>
</gene>
<dbReference type="Pfam" id="PF00072">
    <property type="entry name" value="Response_reg"/>
    <property type="match status" value="1"/>
</dbReference>
<dbReference type="InterPro" id="IPR036388">
    <property type="entry name" value="WH-like_DNA-bd_sf"/>
</dbReference>
<evidence type="ECO:0000256" key="4">
    <source>
        <dbReference type="ARBA" id="ARBA00023125"/>
    </source>
</evidence>
<evidence type="ECO:0000256" key="6">
    <source>
        <dbReference type="PROSITE-ProRule" id="PRU00169"/>
    </source>
</evidence>
<dbReference type="SMART" id="SM00448">
    <property type="entry name" value="REC"/>
    <property type="match status" value="1"/>
</dbReference>
<sequence length="220" mass="23581">MQKETANRRVFVVDDEEGVRNATALLLQMEGYEVEIFPSASAFLESISAPYDGCVITDVRMPGMDGVELIAQLHKKSIPLPAIVVTAYADVPLAVQAMKLGACDLLTKPFDLDALLAALDTAFNQKGSDEGLETIRDRLSTLTHREAEVLRELLVGRSNKEIAHNLGISARTAEAHRANIMAKTRARGLAGLIKMAVAADPAQLHGLVATGKAPTPAITK</sequence>
<keyword evidence="10" id="KW-1185">Reference proteome</keyword>